<gene>
    <name evidence="9 15" type="primary">leuS</name>
    <name evidence="15" type="ORF">ACFO8Q_02620</name>
</gene>
<dbReference type="PRINTS" id="PR00985">
    <property type="entry name" value="TRNASYNTHLEU"/>
</dbReference>
<sequence>MSERKYEPANIEKKWQQHWENTGLHTTVESSDRPNYYCLEMFPYPSGRLHMGHVRNYSIGDLVARFKRMQGYNVLHPMGWDAFGMPAENAAIKNKSHPASWTYDNIAFMRNQQKEFGLTYDWNREITTCSPDYYKWTQWLFLLFYERGLAYKKKGAVNWCPECSTVLANEQVEEGKCWRCGTEVVKKDLEQWYLRITDYAERLLTDLDKLSEWPERVKTMQRNWIGKSTGTEVIFGIDGHEGSLKVFTTRPDTLYGVTYLVLAPEHPEIARITADSPKRDEIRQFIEEVRKKSEIERTAADAEKIGLFTGEYAIHPKTGDRVPIWIANYVLPDYGTGAVMGVPAHDERDFEFAKKYDLPIKVVIQPADEQLEVPLKAAYTGEGVLVDSAQFNGLQNLDAIEKISADLEQERKGERTVSYRLRDWLISRQRYWGCPIPIVYCEQCGTVPVPKDQLPVLLPEKVEFEAVGKSPLATNESFVNTTCPSCGGEAVRETDTMDTFIDSSWYYIRYASAKLETAPFDTETVNRWLPVDKYIGGIEHAVLHLLYSRFFTKVLHDAGLVNFEEPFESLFTLGMVTKDGAKMSKSKGNVVSPEDIVSKYGADTARTYVLFAAPPDRDLEWSDQGVEGAYRFLGRVWRLAEAHSEMFANRPAANHSQGAAKKLWQQTHFAIKKVTEDYGDRFQFNTAISAIMELVNSIYAYPEDADAGTKLDAIETVLLLLSPIAPHITEELWQILGNQESIHLQKWPTFDPAALVQDEIEYVVQVNGKVRDRIIVSKDATRDEIKVLALAQEKVKELVEGNDIKKFIVVPGKLVNIVVA</sequence>
<keyword evidence="2 9" id="KW-0963">Cytoplasm</keyword>
<dbReference type="InterPro" id="IPR002302">
    <property type="entry name" value="Leu-tRNA-ligase"/>
</dbReference>
<feature type="domain" description="Methionyl/Valyl/Leucyl/Isoleucyl-tRNA synthetase anticodon-binding" evidence="12">
    <location>
        <begin position="661"/>
        <end position="781"/>
    </location>
</feature>
<feature type="domain" description="Methionyl/Leucyl tRNA synthetase" evidence="13">
    <location>
        <begin position="42"/>
        <end position="185"/>
    </location>
</feature>
<evidence type="ECO:0000256" key="4">
    <source>
        <dbReference type="ARBA" id="ARBA00022741"/>
    </source>
</evidence>
<evidence type="ECO:0000259" key="11">
    <source>
        <dbReference type="Pfam" id="PF00133"/>
    </source>
</evidence>
<dbReference type="Gene3D" id="1.10.730.10">
    <property type="entry name" value="Isoleucyl-tRNA Synthetase, Domain 1"/>
    <property type="match status" value="1"/>
</dbReference>
<evidence type="ECO:0000259" key="14">
    <source>
        <dbReference type="Pfam" id="PF13603"/>
    </source>
</evidence>
<dbReference type="InterPro" id="IPR009008">
    <property type="entry name" value="Val/Leu/Ile-tRNA-synth_edit"/>
</dbReference>
<feature type="short sequence motif" description="'KMSKS' region" evidence="9">
    <location>
        <begin position="582"/>
        <end position="586"/>
    </location>
</feature>
<dbReference type="GO" id="GO:0004823">
    <property type="term" value="F:leucine-tRNA ligase activity"/>
    <property type="evidence" value="ECO:0007669"/>
    <property type="project" value="UniProtKB-EC"/>
</dbReference>
<dbReference type="EC" id="6.1.1.4" evidence="9"/>
<evidence type="ECO:0000259" key="13">
    <source>
        <dbReference type="Pfam" id="PF09334"/>
    </source>
</evidence>
<evidence type="ECO:0000256" key="2">
    <source>
        <dbReference type="ARBA" id="ARBA00022490"/>
    </source>
</evidence>
<dbReference type="InterPro" id="IPR014729">
    <property type="entry name" value="Rossmann-like_a/b/a_fold"/>
</dbReference>
<dbReference type="CDD" id="cd07958">
    <property type="entry name" value="Anticodon_Ia_Leu_BEm"/>
    <property type="match status" value="1"/>
</dbReference>
<evidence type="ECO:0000256" key="6">
    <source>
        <dbReference type="ARBA" id="ARBA00022917"/>
    </source>
</evidence>
<evidence type="ECO:0000256" key="10">
    <source>
        <dbReference type="RuleBase" id="RU363035"/>
    </source>
</evidence>
<comment type="caution">
    <text evidence="15">The sequence shown here is derived from an EMBL/GenBank/DDBJ whole genome shotgun (WGS) entry which is preliminary data.</text>
</comment>
<evidence type="ECO:0000313" key="16">
    <source>
        <dbReference type="Proteomes" id="UP001596002"/>
    </source>
</evidence>
<dbReference type="InterPro" id="IPR001412">
    <property type="entry name" value="aa-tRNA-synth_I_CS"/>
</dbReference>
<dbReference type="PANTHER" id="PTHR43740:SF2">
    <property type="entry name" value="LEUCINE--TRNA LIGASE, MITOCHONDRIAL"/>
    <property type="match status" value="1"/>
</dbReference>
<dbReference type="NCBIfam" id="TIGR00396">
    <property type="entry name" value="leuS_bact"/>
    <property type="match status" value="1"/>
</dbReference>
<keyword evidence="4 9" id="KW-0547">Nucleotide-binding</keyword>
<organism evidence="15 16">
    <name type="scientific">Effusibacillus consociatus</name>
    <dbReference type="NCBI Taxonomy" id="1117041"/>
    <lineage>
        <taxon>Bacteria</taxon>
        <taxon>Bacillati</taxon>
        <taxon>Bacillota</taxon>
        <taxon>Bacilli</taxon>
        <taxon>Bacillales</taxon>
        <taxon>Alicyclobacillaceae</taxon>
        <taxon>Effusibacillus</taxon>
    </lineage>
</organism>
<comment type="subcellular location">
    <subcellularLocation>
        <location evidence="9">Cytoplasm</location>
    </subcellularLocation>
</comment>
<feature type="domain" description="Leucyl-tRNA synthetase editing" evidence="14">
    <location>
        <begin position="222"/>
        <end position="407"/>
    </location>
</feature>
<keyword evidence="5 9" id="KW-0067">ATP-binding</keyword>
<dbReference type="Proteomes" id="UP001596002">
    <property type="component" value="Unassembled WGS sequence"/>
</dbReference>
<dbReference type="Pfam" id="PF00133">
    <property type="entry name" value="tRNA-synt_1"/>
    <property type="match status" value="1"/>
</dbReference>
<dbReference type="InterPro" id="IPR025709">
    <property type="entry name" value="Leu_tRNA-synth_edit"/>
</dbReference>
<feature type="domain" description="Aminoacyl-tRNA synthetase class Ia" evidence="11">
    <location>
        <begin position="408"/>
        <end position="622"/>
    </location>
</feature>
<dbReference type="EMBL" id="JBHSHC010000014">
    <property type="protein sequence ID" value="MFC4766295.1"/>
    <property type="molecule type" value="Genomic_DNA"/>
</dbReference>
<dbReference type="Pfam" id="PF09334">
    <property type="entry name" value="tRNA-synt_1g"/>
    <property type="match status" value="1"/>
</dbReference>
<comment type="similarity">
    <text evidence="1 9 10">Belongs to the class-I aminoacyl-tRNA synthetase family.</text>
</comment>
<keyword evidence="7 9" id="KW-0030">Aminoacyl-tRNA synthetase</keyword>
<dbReference type="InterPro" id="IPR009080">
    <property type="entry name" value="tRNAsynth_Ia_anticodon-bd"/>
</dbReference>
<dbReference type="RefSeq" id="WP_380024112.1">
    <property type="nucleotide sequence ID" value="NZ_JBHSHC010000014.1"/>
</dbReference>
<keyword evidence="3 9" id="KW-0436">Ligase</keyword>
<dbReference type="InterPro" id="IPR013155">
    <property type="entry name" value="M/V/L/I-tRNA-synth_anticd-bd"/>
</dbReference>
<dbReference type="HAMAP" id="MF_00049_B">
    <property type="entry name" value="Leu_tRNA_synth_B"/>
    <property type="match status" value="1"/>
</dbReference>
<evidence type="ECO:0000256" key="5">
    <source>
        <dbReference type="ARBA" id="ARBA00022840"/>
    </source>
</evidence>
<dbReference type="SUPFAM" id="SSF52374">
    <property type="entry name" value="Nucleotidylyl transferase"/>
    <property type="match status" value="1"/>
</dbReference>
<name>A0ABV9Q0V6_9BACL</name>
<reference evidence="16" key="1">
    <citation type="journal article" date="2019" name="Int. J. Syst. Evol. Microbiol.">
        <title>The Global Catalogue of Microorganisms (GCM) 10K type strain sequencing project: providing services to taxonomists for standard genome sequencing and annotation.</title>
        <authorList>
            <consortium name="The Broad Institute Genomics Platform"/>
            <consortium name="The Broad Institute Genome Sequencing Center for Infectious Disease"/>
            <person name="Wu L."/>
            <person name="Ma J."/>
        </authorList>
    </citation>
    <scope>NUCLEOTIDE SEQUENCE [LARGE SCALE GENOMIC DNA]</scope>
    <source>
        <strain evidence="16">WYCCWR 12678</strain>
    </source>
</reference>
<dbReference type="PANTHER" id="PTHR43740">
    <property type="entry name" value="LEUCYL-TRNA SYNTHETASE"/>
    <property type="match status" value="1"/>
</dbReference>
<dbReference type="SUPFAM" id="SSF50677">
    <property type="entry name" value="ValRS/IleRS/LeuRS editing domain"/>
    <property type="match status" value="1"/>
</dbReference>
<evidence type="ECO:0000256" key="7">
    <source>
        <dbReference type="ARBA" id="ARBA00023146"/>
    </source>
</evidence>
<protein>
    <recommendedName>
        <fullName evidence="9">Leucine--tRNA ligase</fullName>
        <ecNumber evidence="9">6.1.1.4</ecNumber>
    </recommendedName>
    <alternativeName>
        <fullName evidence="9">Leucyl-tRNA synthetase</fullName>
        <shortName evidence="9">LeuRS</shortName>
    </alternativeName>
</protein>
<dbReference type="InterPro" id="IPR015413">
    <property type="entry name" value="Methionyl/Leucyl_tRNA_Synth"/>
</dbReference>
<dbReference type="SUPFAM" id="SSF47323">
    <property type="entry name" value="Anticodon-binding domain of a subclass of class I aminoacyl-tRNA synthetases"/>
    <property type="match status" value="1"/>
</dbReference>
<keyword evidence="16" id="KW-1185">Reference proteome</keyword>
<keyword evidence="6 9" id="KW-0648">Protein biosynthesis</keyword>
<evidence type="ECO:0000259" key="12">
    <source>
        <dbReference type="Pfam" id="PF08264"/>
    </source>
</evidence>
<dbReference type="Gene3D" id="3.40.50.620">
    <property type="entry name" value="HUPs"/>
    <property type="match status" value="2"/>
</dbReference>
<evidence type="ECO:0000256" key="3">
    <source>
        <dbReference type="ARBA" id="ARBA00022598"/>
    </source>
</evidence>
<evidence type="ECO:0000313" key="15">
    <source>
        <dbReference type="EMBL" id="MFC4766295.1"/>
    </source>
</evidence>
<dbReference type="InterPro" id="IPR002300">
    <property type="entry name" value="aa-tRNA-synth_Ia"/>
</dbReference>
<dbReference type="CDD" id="cd00812">
    <property type="entry name" value="LeuRS_core"/>
    <property type="match status" value="1"/>
</dbReference>
<comment type="catalytic activity">
    <reaction evidence="8 9">
        <text>tRNA(Leu) + L-leucine + ATP = L-leucyl-tRNA(Leu) + AMP + diphosphate</text>
        <dbReference type="Rhea" id="RHEA:11688"/>
        <dbReference type="Rhea" id="RHEA-COMP:9613"/>
        <dbReference type="Rhea" id="RHEA-COMP:9622"/>
        <dbReference type="ChEBI" id="CHEBI:30616"/>
        <dbReference type="ChEBI" id="CHEBI:33019"/>
        <dbReference type="ChEBI" id="CHEBI:57427"/>
        <dbReference type="ChEBI" id="CHEBI:78442"/>
        <dbReference type="ChEBI" id="CHEBI:78494"/>
        <dbReference type="ChEBI" id="CHEBI:456215"/>
        <dbReference type="EC" id="6.1.1.4"/>
    </reaction>
</comment>
<evidence type="ECO:0000256" key="8">
    <source>
        <dbReference type="ARBA" id="ARBA00047469"/>
    </source>
</evidence>
<feature type="binding site" evidence="9">
    <location>
        <position position="585"/>
    </location>
    <ligand>
        <name>ATP</name>
        <dbReference type="ChEBI" id="CHEBI:30616"/>
    </ligand>
</feature>
<proteinExistence type="inferred from homology"/>
<dbReference type="PROSITE" id="PS00178">
    <property type="entry name" value="AA_TRNA_LIGASE_I"/>
    <property type="match status" value="1"/>
</dbReference>
<accession>A0ABV9Q0V6</accession>
<evidence type="ECO:0000256" key="1">
    <source>
        <dbReference type="ARBA" id="ARBA00005594"/>
    </source>
</evidence>
<evidence type="ECO:0000256" key="9">
    <source>
        <dbReference type="HAMAP-Rule" id="MF_00049"/>
    </source>
</evidence>
<dbReference type="Pfam" id="PF13603">
    <property type="entry name" value="tRNA-synt_1_2"/>
    <property type="match status" value="1"/>
</dbReference>
<dbReference type="Pfam" id="PF08264">
    <property type="entry name" value="Anticodon_1"/>
    <property type="match status" value="1"/>
</dbReference>
<feature type="short sequence motif" description="'HIGH' region" evidence="9">
    <location>
        <begin position="43"/>
        <end position="53"/>
    </location>
</feature>